<gene>
    <name evidence="4" type="ORF">KUDE01_011604</name>
</gene>
<accession>A0AAD9CLU6</accession>
<proteinExistence type="inferred from homology"/>
<comment type="caution">
    <text evidence="4">The sequence shown here is derived from an EMBL/GenBank/DDBJ whole genome shotgun (WGS) entry which is preliminary data.</text>
</comment>
<protein>
    <submittedName>
        <fullName evidence="4">Dapper like 1</fullName>
    </submittedName>
</protein>
<keyword evidence="2" id="KW-0175">Coiled coil</keyword>
<feature type="region of interest" description="Disordered" evidence="3">
    <location>
        <begin position="60"/>
        <end position="85"/>
    </location>
</feature>
<dbReference type="Proteomes" id="UP001228049">
    <property type="component" value="Unassembled WGS sequence"/>
</dbReference>
<evidence type="ECO:0000313" key="5">
    <source>
        <dbReference type="Proteomes" id="UP001228049"/>
    </source>
</evidence>
<comment type="similarity">
    <text evidence="1">Belongs to the dapper family.</text>
</comment>
<name>A0AAD9CLU6_DISEL</name>
<dbReference type="InterPro" id="IPR024843">
    <property type="entry name" value="Dapper"/>
</dbReference>
<evidence type="ECO:0000256" key="1">
    <source>
        <dbReference type="ARBA" id="ARBA00010807"/>
    </source>
</evidence>
<dbReference type="AlphaFoldDB" id="A0AAD9CLU6"/>
<feature type="compositionally biased region" description="Polar residues" evidence="3">
    <location>
        <begin position="73"/>
        <end position="85"/>
    </location>
</feature>
<organism evidence="4 5">
    <name type="scientific">Dissostichus eleginoides</name>
    <name type="common">Patagonian toothfish</name>
    <name type="synonym">Dissostichus amissus</name>
    <dbReference type="NCBI Taxonomy" id="100907"/>
    <lineage>
        <taxon>Eukaryota</taxon>
        <taxon>Metazoa</taxon>
        <taxon>Chordata</taxon>
        <taxon>Craniata</taxon>
        <taxon>Vertebrata</taxon>
        <taxon>Euteleostomi</taxon>
        <taxon>Actinopterygii</taxon>
        <taxon>Neopterygii</taxon>
        <taxon>Teleostei</taxon>
        <taxon>Neoteleostei</taxon>
        <taxon>Acanthomorphata</taxon>
        <taxon>Eupercaria</taxon>
        <taxon>Perciformes</taxon>
        <taxon>Notothenioidei</taxon>
        <taxon>Nototheniidae</taxon>
        <taxon>Dissostichus</taxon>
    </lineage>
</organism>
<dbReference type="EMBL" id="JASDAP010000004">
    <property type="protein sequence ID" value="KAK1904422.1"/>
    <property type="molecule type" value="Genomic_DNA"/>
</dbReference>
<evidence type="ECO:0000256" key="2">
    <source>
        <dbReference type="ARBA" id="ARBA00023054"/>
    </source>
</evidence>
<sequence>MAGRRSCVNSLWSGSERVRIVERLKATLAGVVELELLRCKHLEMVDAALEDRASAAANAAELPAEEGIRAPGSTASEAEHGSTTSRRQQVSQCVCHGALHDEIIKYECGDDGDLPTSQSLCGSVDRLYRCPVAHACAKGCAPK</sequence>
<evidence type="ECO:0000313" key="4">
    <source>
        <dbReference type="EMBL" id="KAK1904422.1"/>
    </source>
</evidence>
<evidence type="ECO:0000256" key="3">
    <source>
        <dbReference type="SAM" id="MobiDB-lite"/>
    </source>
</evidence>
<dbReference type="GO" id="GO:1900108">
    <property type="term" value="P:negative regulation of nodal signaling pathway"/>
    <property type="evidence" value="ECO:0007669"/>
    <property type="project" value="TreeGrafter"/>
</dbReference>
<dbReference type="GO" id="GO:0005737">
    <property type="term" value="C:cytoplasm"/>
    <property type="evidence" value="ECO:0007669"/>
    <property type="project" value="TreeGrafter"/>
</dbReference>
<dbReference type="PANTHER" id="PTHR15919:SF14">
    <property type="entry name" value="DAPPER HOMOLOG 2"/>
    <property type="match status" value="1"/>
</dbReference>
<reference evidence="4" key="1">
    <citation type="submission" date="2023-04" db="EMBL/GenBank/DDBJ databases">
        <title>Chromosome-level genome of Chaenocephalus aceratus.</title>
        <authorList>
            <person name="Park H."/>
        </authorList>
    </citation>
    <scope>NUCLEOTIDE SEQUENCE</scope>
    <source>
        <strain evidence="4">DE</strain>
        <tissue evidence="4">Muscle</tissue>
    </source>
</reference>
<dbReference type="PANTHER" id="PTHR15919">
    <property type="entry name" value="DAPPER-RELATED"/>
    <property type="match status" value="1"/>
</dbReference>
<keyword evidence="5" id="KW-1185">Reference proteome</keyword>